<dbReference type="InterPro" id="IPR006084">
    <property type="entry name" value="XPG/Rad2"/>
</dbReference>
<dbReference type="Pfam" id="PF00867">
    <property type="entry name" value="XPG_I"/>
    <property type="match status" value="1"/>
</dbReference>
<dbReference type="EMBL" id="KB933350">
    <property type="protein sequence ID" value="EON96266.1"/>
    <property type="molecule type" value="Genomic_DNA"/>
</dbReference>
<evidence type="ECO:0000313" key="7">
    <source>
        <dbReference type="Proteomes" id="UP000014074"/>
    </source>
</evidence>
<dbReference type="SUPFAM" id="SSF47807">
    <property type="entry name" value="5' to 3' exonuclease, C-terminal subdomain"/>
    <property type="match status" value="1"/>
</dbReference>
<protein>
    <submittedName>
        <fullName evidence="6">Putative flap structure-specific endonuclease protein</fullName>
    </submittedName>
</protein>
<dbReference type="SMART" id="SM00484">
    <property type="entry name" value="XPGI"/>
    <property type="match status" value="1"/>
</dbReference>
<dbReference type="InterPro" id="IPR036279">
    <property type="entry name" value="5-3_exonuclease_C_sf"/>
</dbReference>
<dbReference type="Pfam" id="PF00752">
    <property type="entry name" value="XPG_N"/>
    <property type="match status" value="1"/>
</dbReference>
<dbReference type="GO" id="GO:0006281">
    <property type="term" value="P:DNA repair"/>
    <property type="evidence" value="ECO:0007669"/>
    <property type="project" value="UniProtKB-ARBA"/>
</dbReference>
<feature type="compositionally biased region" description="Basic and acidic residues" evidence="3">
    <location>
        <begin position="497"/>
        <end position="509"/>
    </location>
</feature>
<evidence type="ECO:0000256" key="2">
    <source>
        <dbReference type="ARBA" id="ARBA00022801"/>
    </source>
</evidence>
<dbReference type="PRINTS" id="PR00853">
    <property type="entry name" value="XPGRADSUPER"/>
</dbReference>
<dbReference type="eggNOG" id="KOG2519">
    <property type="taxonomic scope" value="Eukaryota"/>
</dbReference>
<dbReference type="KEGG" id="tmn:UCRPA7_8250"/>
<dbReference type="OrthoDB" id="2959108at2759"/>
<keyword evidence="1" id="KW-0540">Nuclease</keyword>
<keyword evidence="6" id="KW-0255">Endonuclease</keyword>
<dbReference type="InterPro" id="IPR006086">
    <property type="entry name" value="XPG-I_dom"/>
</dbReference>
<sequence length="666" mass="72896">MGIKGIYKEIGPGKRVSLCKLAVEHLEQTGRPFRLAIDIAIWQFQTQAARGGANPAIRTLFYRLVRLLGLSIQPVFVFDGPNKPVFKRNKRSGRGDGVATAMAKRLIKLFGFQVHDAPGEAEAECALLQQQGIVDAVLSEDVDTIMFGCTRTLRNWSADGTKGSKTPTHVFLYEAEDLRQTVPGLDREGMVLVALMSGGDYIPEGVPGCGVKVACEAAKAGFGKSLCRLKKSDASALAEWKANLIHELRTNESDFFRTRHKSLQIPDSFPNLETLRYYTHPVVSQAAQLENLKQSFPSTKPIDIHGLRAFVGETFDWTYKGGAVKLIRVLAPSLLVSNVLDLSNRQGRTSSDPDVLLEEEATLIKAVSKRRTHFSTDATPELRISYVPADVVALGLSEEEDEAVAAYGRQGLALNSDDDFQEEIEGADGDDLPKNASRKAFDPLQPNLAWLPESILKLGVPVTVQDWEEKQRSKEASKLSKTPKRARKKANMPAGAMDKKENHQTKVEASKVGASNLPSSQASIKNFASVTKKISASVSKEKEGYIPHQLGPDSDSDLGELEEIFSKKNTGGSSLGLSELQPEPDGGASLSEPSDIVTTSSTRTSKTKLYVPRSSAVGYFKEVEVTRDEADRIMSEQAASTQHRKKTHGKVFRRSDISVVDLTRDD</sequence>
<dbReference type="PANTHER" id="PTHR11081:SF75">
    <property type="entry name" value="ENDONUCLEASE, PUTATIVE (AFU_ORTHOLOGUE AFUA_3G13260)-RELATED"/>
    <property type="match status" value="1"/>
</dbReference>
<evidence type="ECO:0000256" key="1">
    <source>
        <dbReference type="ARBA" id="ARBA00022722"/>
    </source>
</evidence>
<feature type="compositionally biased region" description="Basic residues" evidence="3">
    <location>
        <begin position="481"/>
        <end position="490"/>
    </location>
</feature>
<evidence type="ECO:0000256" key="3">
    <source>
        <dbReference type="SAM" id="MobiDB-lite"/>
    </source>
</evidence>
<dbReference type="InterPro" id="IPR041177">
    <property type="entry name" value="GEN1_C"/>
</dbReference>
<dbReference type="FunFam" id="3.40.50.1010:FF:000037">
    <property type="entry name" value="Rad2-like endonuclease, putative (AFU_orthologue AFUA_3G13260)"/>
    <property type="match status" value="1"/>
</dbReference>
<dbReference type="SMART" id="SM00485">
    <property type="entry name" value="XPGN"/>
    <property type="match status" value="1"/>
</dbReference>
<feature type="domain" description="XPG-I" evidence="4">
    <location>
        <begin position="108"/>
        <end position="184"/>
    </location>
</feature>
<dbReference type="CDD" id="cd09906">
    <property type="entry name" value="H3TH_YEN1"/>
    <property type="match status" value="1"/>
</dbReference>
<accession>R8BAE7</accession>
<dbReference type="HOGENOM" id="CLU_007575_2_0_1"/>
<keyword evidence="2" id="KW-0378">Hydrolase</keyword>
<dbReference type="PANTHER" id="PTHR11081">
    <property type="entry name" value="FLAP ENDONUCLEASE FAMILY MEMBER"/>
    <property type="match status" value="1"/>
</dbReference>
<evidence type="ECO:0000259" key="4">
    <source>
        <dbReference type="SMART" id="SM00484"/>
    </source>
</evidence>
<dbReference type="SUPFAM" id="SSF88723">
    <property type="entry name" value="PIN domain-like"/>
    <property type="match status" value="1"/>
</dbReference>
<dbReference type="InterPro" id="IPR006085">
    <property type="entry name" value="XPG_DNA_repair_N"/>
</dbReference>
<name>R8BAE7_PHAM7</name>
<dbReference type="CDD" id="cd09870">
    <property type="entry name" value="PIN_YEN1"/>
    <property type="match status" value="1"/>
</dbReference>
<dbReference type="GO" id="GO:0017108">
    <property type="term" value="F:5'-flap endonuclease activity"/>
    <property type="evidence" value="ECO:0007669"/>
    <property type="project" value="TreeGrafter"/>
</dbReference>
<gene>
    <name evidence="6" type="ORF">UCRPA7_8250</name>
</gene>
<dbReference type="GeneID" id="19329084"/>
<evidence type="ECO:0000313" key="6">
    <source>
        <dbReference type="EMBL" id="EON96266.1"/>
    </source>
</evidence>
<dbReference type="Proteomes" id="UP000014074">
    <property type="component" value="Unassembled WGS sequence"/>
</dbReference>
<dbReference type="Gene3D" id="1.10.150.20">
    <property type="entry name" value="5' to 3' exonuclease, C-terminal subdomain"/>
    <property type="match status" value="1"/>
</dbReference>
<proteinExistence type="predicted"/>
<feature type="compositionally biased region" description="Basic and acidic residues" evidence="3">
    <location>
        <begin position="468"/>
        <end position="478"/>
    </location>
</feature>
<feature type="domain" description="XPG N-terminal" evidence="5">
    <location>
        <begin position="1"/>
        <end position="95"/>
    </location>
</feature>
<feature type="region of interest" description="Disordered" evidence="3">
    <location>
        <begin position="468"/>
        <end position="514"/>
    </location>
</feature>
<dbReference type="Gene3D" id="3.40.50.1010">
    <property type="entry name" value="5'-nuclease"/>
    <property type="match status" value="2"/>
</dbReference>
<organism evidence="6 7">
    <name type="scientific">Phaeoacremonium minimum (strain UCR-PA7)</name>
    <name type="common">Esca disease fungus</name>
    <name type="synonym">Togninia minima</name>
    <dbReference type="NCBI Taxonomy" id="1286976"/>
    <lineage>
        <taxon>Eukaryota</taxon>
        <taxon>Fungi</taxon>
        <taxon>Dikarya</taxon>
        <taxon>Ascomycota</taxon>
        <taxon>Pezizomycotina</taxon>
        <taxon>Sordariomycetes</taxon>
        <taxon>Sordariomycetidae</taxon>
        <taxon>Togniniales</taxon>
        <taxon>Togniniaceae</taxon>
        <taxon>Phaeoacremonium</taxon>
    </lineage>
</organism>
<dbReference type="InterPro" id="IPR037316">
    <property type="entry name" value="Yen1_H3TH"/>
</dbReference>
<dbReference type="Pfam" id="PF18380">
    <property type="entry name" value="GEN1_C"/>
    <property type="match status" value="1"/>
</dbReference>
<evidence type="ECO:0000259" key="5">
    <source>
        <dbReference type="SMART" id="SM00485"/>
    </source>
</evidence>
<keyword evidence="7" id="KW-1185">Reference proteome</keyword>
<dbReference type="FunFam" id="3.40.50.1010:FF:000051">
    <property type="entry name" value="Rad2-like endonuclease, putative (AFU_orthologue AFUA_3G13260)"/>
    <property type="match status" value="1"/>
</dbReference>
<dbReference type="RefSeq" id="XP_007918958.1">
    <property type="nucleotide sequence ID" value="XM_007920767.1"/>
</dbReference>
<feature type="compositionally biased region" description="Polar residues" evidence="3">
    <location>
        <begin position="567"/>
        <end position="576"/>
    </location>
</feature>
<reference evidence="7" key="1">
    <citation type="journal article" date="2013" name="Genome Announc.">
        <title>Draft genome sequence of the ascomycete Phaeoacremonium aleophilum strain UCR-PA7, a causal agent of the esca disease complex in grapevines.</title>
        <authorList>
            <person name="Blanco-Ulate B."/>
            <person name="Rolshausen P."/>
            <person name="Cantu D."/>
        </authorList>
    </citation>
    <scope>NUCLEOTIDE SEQUENCE [LARGE SCALE GENOMIC DNA]</scope>
    <source>
        <strain evidence="7">UCR-PA7</strain>
    </source>
</reference>
<feature type="region of interest" description="Disordered" evidence="3">
    <location>
        <begin position="565"/>
        <end position="605"/>
    </location>
</feature>
<dbReference type="AlphaFoldDB" id="R8BAE7"/>
<dbReference type="GO" id="GO:0008821">
    <property type="term" value="F:crossover junction DNA endonuclease activity"/>
    <property type="evidence" value="ECO:0007669"/>
    <property type="project" value="InterPro"/>
</dbReference>
<dbReference type="InterPro" id="IPR029060">
    <property type="entry name" value="PIN-like_dom_sf"/>
</dbReference>